<feature type="domain" description="SfsA N-terminal OB" evidence="3">
    <location>
        <begin position="12"/>
        <end position="78"/>
    </location>
</feature>
<dbReference type="CDD" id="cd22359">
    <property type="entry name" value="SfsA-like_bacterial"/>
    <property type="match status" value="1"/>
</dbReference>
<dbReference type="KEGG" id="mflg:ABS361_04090"/>
<reference evidence="4" key="1">
    <citation type="submission" date="2024-06" db="EMBL/GenBank/DDBJ databases">
        <title>Methylostella associata gen. nov., sp. nov., a novel Ancalomicrobiaceae-affiliated facultatively methylotrophic bacteria that feed on methanotrophs of the genus Methylococcus.</title>
        <authorList>
            <person name="Saltykova V."/>
            <person name="Danilova O.V."/>
            <person name="Oshkin I.Y."/>
            <person name="Belova S.E."/>
            <person name="Pimenov N.V."/>
            <person name="Dedysh S.N."/>
        </authorList>
    </citation>
    <scope>NUCLEOTIDE SEQUENCE</scope>
    <source>
        <strain evidence="4">S20</strain>
    </source>
</reference>
<protein>
    <recommendedName>
        <fullName evidence="1">Sugar fermentation stimulation protein homolog</fullName>
    </recommendedName>
</protein>
<comment type="similarity">
    <text evidence="1">Belongs to the SfsA family.</text>
</comment>
<sequence>MRLPPLVTGRLIQRYKRFLADVELDTGEIVTAHCANSGSMLGVAPPGARVWLSRSDDPKRKLAHSWLIVEIGTALVGIDTGHPNALVAEAIRDGTIAEAAGYASLRREVKYGVNSRVDILLEDDARGRLFVEVKNVHLSRRQGLAEFPDSVTARGTKHLGELAAEVERGHRAMMVFLVQRTDATEMTLARDIDPAYGHAFDKALRAGVEAVAYACRINPQEIVVDRRIPLVG</sequence>
<dbReference type="PANTHER" id="PTHR30545:SF2">
    <property type="entry name" value="SUGAR FERMENTATION STIMULATION PROTEIN A"/>
    <property type="match status" value="1"/>
</dbReference>
<dbReference type="HAMAP" id="MF_00095">
    <property type="entry name" value="SfsA"/>
    <property type="match status" value="1"/>
</dbReference>
<proteinExistence type="inferred from homology"/>
<dbReference type="AlphaFoldDB" id="A0AAU7XCI8"/>
<feature type="domain" description="Sugar fermentation stimulation protein C-terminal" evidence="2">
    <location>
        <begin position="82"/>
        <end position="220"/>
    </location>
</feature>
<dbReference type="NCBIfam" id="TIGR00230">
    <property type="entry name" value="sfsA"/>
    <property type="match status" value="1"/>
</dbReference>
<dbReference type="Pfam" id="PF17746">
    <property type="entry name" value="SfsA_N"/>
    <property type="match status" value="1"/>
</dbReference>
<dbReference type="Gene3D" id="3.40.1350.60">
    <property type="match status" value="1"/>
</dbReference>
<evidence type="ECO:0000259" key="3">
    <source>
        <dbReference type="Pfam" id="PF17746"/>
    </source>
</evidence>
<dbReference type="EMBL" id="CP158568">
    <property type="protein sequence ID" value="XBY45475.1"/>
    <property type="molecule type" value="Genomic_DNA"/>
</dbReference>
<evidence type="ECO:0000259" key="2">
    <source>
        <dbReference type="Pfam" id="PF03749"/>
    </source>
</evidence>
<dbReference type="Pfam" id="PF03749">
    <property type="entry name" value="SfsA"/>
    <property type="match status" value="1"/>
</dbReference>
<dbReference type="RefSeq" id="WP_407050568.1">
    <property type="nucleotide sequence ID" value="NZ_CP158568.1"/>
</dbReference>
<evidence type="ECO:0000313" key="4">
    <source>
        <dbReference type="EMBL" id="XBY45475.1"/>
    </source>
</evidence>
<dbReference type="Gene3D" id="2.40.50.580">
    <property type="match status" value="1"/>
</dbReference>
<name>A0AAU7XCI8_9HYPH</name>
<dbReference type="InterPro" id="IPR040452">
    <property type="entry name" value="SfsA_C"/>
</dbReference>
<dbReference type="PANTHER" id="PTHR30545">
    <property type="entry name" value="SUGAR FERMENTATION STIMULATION PROTEIN A"/>
    <property type="match status" value="1"/>
</dbReference>
<dbReference type="GO" id="GO:0003677">
    <property type="term" value="F:DNA binding"/>
    <property type="evidence" value="ECO:0007669"/>
    <property type="project" value="InterPro"/>
</dbReference>
<dbReference type="InterPro" id="IPR041465">
    <property type="entry name" value="SfsA_N"/>
</dbReference>
<organism evidence="4">
    <name type="scientific">Methyloraptor flagellatus</name>
    <dbReference type="NCBI Taxonomy" id="3162530"/>
    <lineage>
        <taxon>Bacteria</taxon>
        <taxon>Pseudomonadati</taxon>
        <taxon>Pseudomonadota</taxon>
        <taxon>Alphaproteobacteria</taxon>
        <taxon>Hyphomicrobiales</taxon>
        <taxon>Ancalomicrobiaceae</taxon>
        <taxon>Methyloraptor</taxon>
    </lineage>
</organism>
<gene>
    <name evidence="1 4" type="primary">sfsA</name>
    <name evidence="4" type="ORF">ABS361_04090</name>
</gene>
<evidence type="ECO:0000256" key="1">
    <source>
        <dbReference type="HAMAP-Rule" id="MF_00095"/>
    </source>
</evidence>
<accession>A0AAU7XCI8</accession>
<dbReference type="InterPro" id="IPR005224">
    <property type="entry name" value="SfsA"/>
</dbReference>